<dbReference type="Proteomes" id="UP000811619">
    <property type="component" value="Unassembled WGS sequence"/>
</dbReference>
<feature type="signal peptide" evidence="1">
    <location>
        <begin position="1"/>
        <end position="16"/>
    </location>
</feature>
<gene>
    <name evidence="2" type="ORF">E4U42_001763</name>
</gene>
<protein>
    <submittedName>
        <fullName evidence="2">Uncharacterized protein</fullName>
    </submittedName>
</protein>
<proteinExistence type="predicted"/>
<sequence>MHLATLLVTAMTAASAATVDKRLNLQVYCGDFVNTDGECEYLQLTGYCCSPQSGGKFTTPRTVGLSPKSWFGTTSCPGGKIYCCG</sequence>
<organism evidence="2 3">
    <name type="scientific">Claviceps africana</name>
    <dbReference type="NCBI Taxonomy" id="83212"/>
    <lineage>
        <taxon>Eukaryota</taxon>
        <taxon>Fungi</taxon>
        <taxon>Dikarya</taxon>
        <taxon>Ascomycota</taxon>
        <taxon>Pezizomycotina</taxon>
        <taxon>Sordariomycetes</taxon>
        <taxon>Hypocreomycetidae</taxon>
        <taxon>Hypocreales</taxon>
        <taxon>Clavicipitaceae</taxon>
        <taxon>Claviceps</taxon>
    </lineage>
</organism>
<reference evidence="2" key="1">
    <citation type="journal article" date="2020" name="bioRxiv">
        <title>Whole genome comparisons of ergot fungi reveals the divergence and evolution of species within the genus Claviceps are the result of varying mechanisms driving genome evolution and host range expansion.</title>
        <authorList>
            <person name="Wyka S.A."/>
            <person name="Mondo S.J."/>
            <person name="Liu M."/>
            <person name="Dettman J."/>
            <person name="Nalam V."/>
            <person name="Broders K.D."/>
        </authorList>
    </citation>
    <scope>NUCLEOTIDE SEQUENCE</scope>
    <source>
        <strain evidence="2">CCC 489</strain>
    </source>
</reference>
<feature type="chain" id="PRO_5035475662" evidence="1">
    <location>
        <begin position="17"/>
        <end position="85"/>
    </location>
</feature>
<evidence type="ECO:0000313" key="3">
    <source>
        <dbReference type="Proteomes" id="UP000811619"/>
    </source>
</evidence>
<keyword evidence="1" id="KW-0732">Signal</keyword>
<dbReference type="EMBL" id="SRPY01000156">
    <property type="protein sequence ID" value="KAG5927794.1"/>
    <property type="molecule type" value="Genomic_DNA"/>
</dbReference>
<keyword evidence="3" id="KW-1185">Reference proteome</keyword>
<evidence type="ECO:0000256" key="1">
    <source>
        <dbReference type="SAM" id="SignalP"/>
    </source>
</evidence>
<evidence type="ECO:0000313" key="2">
    <source>
        <dbReference type="EMBL" id="KAG5927794.1"/>
    </source>
</evidence>
<dbReference type="OrthoDB" id="10336988at2759"/>
<accession>A0A8K0NMP7</accession>
<name>A0A8K0NMP7_9HYPO</name>
<dbReference type="AlphaFoldDB" id="A0A8K0NMP7"/>
<comment type="caution">
    <text evidence="2">The sequence shown here is derived from an EMBL/GenBank/DDBJ whole genome shotgun (WGS) entry which is preliminary data.</text>
</comment>